<reference evidence="1 2" key="1">
    <citation type="journal article" date="2005" name="Genome Res.">
        <title>Coping with cold: the genome of the versatile marine Antarctica bacterium Pseudoalteromonas haloplanktis TAC125.</title>
        <authorList>
            <person name="Medigue C."/>
            <person name="Krin E."/>
            <person name="Pascal G."/>
            <person name="Barbe V."/>
            <person name="Bernsel A."/>
            <person name="Bertin P."/>
            <person name="Cheung F."/>
            <person name="Cruveiller S."/>
            <person name="Damico S."/>
            <person name="Duilio A."/>
            <person name="Fang G."/>
            <person name="Feller G."/>
            <person name="Mangenot S."/>
            <person name="Marino G."/>
            <person name="Nilsson J."/>
            <person name="Parilli E."/>
            <person name="Rocha E."/>
            <person name="Rouy Z."/>
            <person name="Sekowska A."/>
            <person name="Tutino M.L."/>
            <person name="Vallenet D."/>
            <person name="von Heijne G."/>
            <person name="Danchin A."/>
        </authorList>
    </citation>
    <scope>NUCLEOTIDE SEQUENCE [LARGE SCALE GENOMIC DNA]</scope>
    <source>
        <strain evidence="2">TAC 125</strain>
    </source>
</reference>
<accession>Q3ICF5</accession>
<dbReference type="AlphaFoldDB" id="Q3ICF5"/>
<dbReference type="STRING" id="326442.PSHAb0488"/>
<dbReference type="KEGG" id="pha:PSHAb0488"/>
<dbReference type="HOGENOM" id="CLU_3172186_0_0_6"/>
<dbReference type="EMBL" id="CR954247">
    <property type="protein sequence ID" value="CAI89525.1"/>
    <property type="molecule type" value="Genomic_DNA"/>
</dbReference>
<dbReference type="Proteomes" id="UP000006843">
    <property type="component" value="Chromosome II"/>
</dbReference>
<sequence length="47" mass="5420">MGKLIKAMVILLISNKVIKLINSYTVCCRFTGLYSLSVPDFYKRHKI</sequence>
<protein>
    <submittedName>
        <fullName evidence="1">Orphan protein</fullName>
    </submittedName>
</protein>
<evidence type="ECO:0000313" key="2">
    <source>
        <dbReference type="Proteomes" id="UP000006843"/>
    </source>
</evidence>
<organism evidence="1 2">
    <name type="scientific">Pseudoalteromonas translucida (strain TAC 125)</name>
    <dbReference type="NCBI Taxonomy" id="326442"/>
    <lineage>
        <taxon>Bacteria</taxon>
        <taxon>Pseudomonadati</taxon>
        <taxon>Pseudomonadota</taxon>
        <taxon>Gammaproteobacteria</taxon>
        <taxon>Alteromonadales</taxon>
        <taxon>Pseudoalteromonadaceae</taxon>
        <taxon>Pseudoalteromonas</taxon>
    </lineage>
</organism>
<keyword evidence="2" id="KW-1185">Reference proteome</keyword>
<evidence type="ECO:0000313" key="1">
    <source>
        <dbReference type="EMBL" id="CAI89525.1"/>
    </source>
</evidence>
<proteinExistence type="predicted"/>
<gene>
    <name evidence="1" type="ordered locus">PSHAb0488</name>
</gene>
<name>Q3ICF5_PSET1</name>